<comment type="similarity">
    <text evidence="2 8">Belongs to the glycosyl hydrolase 28 family.</text>
</comment>
<evidence type="ECO:0000256" key="5">
    <source>
        <dbReference type="ARBA" id="ARBA00022801"/>
    </source>
</evidence>
<comment type="subcellular location">
    <subcellularLocation>
        <location evidence="1">Secreted</location>
        <location evidence="1">Cell wall</location>
    </subcellularLocation>
</comment>
<organism evidence="9 10">
    <name type="scientific">Quercus suber</name>
    <name type="common">Cork oak</name>
    <dbReference type="NCBI Taxonomy" id="58331"/>
    <lineage>
        <taxon>Eukaryota</taxon>
        <taxon>Viridiplantae</taxon>
        <taxon>Streptophyta</taxon>
        <taxon>Embryophyta</taxon>
        <taxon>Tracheophyta</taxon>
        <taxon>Spermatophyta</taxon>
        <taxon>Magnoliopsida</taxon>
        <taxon>eudicotyledons</taxon>
        <taxon>Gunneridae</taxon>
        <taxon>Pentapetalae</taxon>
        <taxon>rosids</taxon>
        <taxon>fabids</taxon>
        <taxon>Fagales</taxon>
        <taxon>Fagaceae</taxon>
        <taxon>Quercus</taxon>
    </lineage>
</organism>
<dbReference type="InterPro" id="IPR000743">
    <property type="entry name" value="Glyco_hydro_28"/>
</dbReference>
<keyword evidence="3" id="KW-0134">Cell wall</keyword>
<comment type="caution">
    <text evidence="9">The sequence shown here is derived from an EMBL/GenBank/DDBJ whole genome shotgun (WGS) entry which is preliminary data.</text>
</comment>
<dbReference type="SUPFAM" id="SSF51126">
    <property type="entry name" value="Pectin lyase-like"/>
    <property type="match status" value="1"/>
</dbReference>
<evidence type="ECO:0000256" key="8">
    <source>
        <dbReference type="RuleBase" id="RU361169"/>
    </source>
</evidence>
<evidence type="ECO:0000313" key="9">
    <source>
        <dbReference type="EMBL" id="KAK7848277.1"/>
    </source>
</evidence>
<dbReference type="EMBL" id="PKMF04000129">
    <property type="protein sequence ID" value="KAK7848277.1"/>
    <property type="molecule type" value="Genomic_DNA"/>
</dbReference>
<evidence type="ECO:0000256" key="2">
    <source>
        <dbReference type="ARBA" id="ARBA00008834"/>
    </source>
</evidence>
<evidence type="ECO:0000256" key="7">
    <source>
        <dbReference type="ARBA" id="ARBA00023316"/>
    </source>
</evidence>
<evidence type="ECO:0000256" key="1">
    <source>
        <dbReference type="ARBA" id="ARBA00004191"/>
    </source>
</evidence>
<dbReference type="Proteomes" id="UP000237347">
    <property type="component" value="Unassembled WGS sequence"/>
</dbReference>
<dbReference type="InterPro" id="IPR011050">
    <property type="entry name" value="Pectin_lyase_fold/virulence"/>
</dbReference>
<dbReference type="GO" id="GO:0004650">
    <property type="term" value="F:polygalacturonase activity"/>
    <property type="evidence" value="ECO:0007669"/>
    <property type="project" value="InterPro"/>
</dbReference>
<dbReference type="Gene3D" id="2.160.20.10">
    <property type="entry name" value="Single-stranded right-handed beta-helix, Pectin lyase-like"/>
    <property type="match status" value="1"/>
</dbReference>
<evidence type="ECO:0000313" key="10">
    <source>
        <dbReference type="Proteomes" id="UP000237347"/>
    </source>
</evidence>
<protein>
    <submittedName>
        <fullName evidence="9">Exopolygalacturonase</fullName>
    </submittedName>
</protein>
<evidence type="ECO:0000256" key="6">
    <source>
        <dbReference type="ARBA" id="ARBA00023295"/>
    </source>
</evidence>
<sequence length="137" mass="15161">MEDLADRATTLVANPAPVGLYSFWVGFTVYTLTHHEFRKHCVPINNNLENNYHYKYRDDSPLKVKISNVSFKNIRGTSSTKEALKLICSNSVPCQQVMVVDIDLVYKGVGGSATSTCVNVKPTVLGKKNPLASTIKQ</sequence>
<keyword evidence="7" id="KW-0961">Cell wall biogenesis/degradation</keyword>
<dbReference type="GO" id="GO:0005975">
    <property type="term" value="P:carbohydrate metabolic process"/>
    <property type="evidence" value="ECO:0007669"/>
    <property type="project" value="InterPro"/>
</dbReference>
<evidence type="ECO:0000256" key="3">
    <source>
        <dbReference type="ARBA" id="ARBA00022512"/>
    </source>
</evidence>
<dbReference type="AlphaFoldDB" id="A0AAW0LB17"/>
<keyword evidence="4" id="KW-0964">Secreted</keyword>
<accession>A0AAW0LB17</accession>
<keyword evidence="5 8" id="KW-0378">Hydrolase</keyword>
<reference evidence="9 10" key="1">
    <citation type="journal article" date="2018" name="Sci. Data">
        <title>The draft genome sequence of cork oak.</title>
        <authorList>
            <person name="Ramos A.M."/>
            <person name="Usie A."/>
            <person name="Barbosa P."/>
            <person name="Barros P.M."/>
            <person name="Capote T."/>
            <person name="Chaves I."/>
            <person name="Simoes F."/>
            <person name="Abreu I."/>
            <person name="Carrasquinho I."/>
            <person name="Faro C."/>
            <person name="Guimaraes J.B."/>
            <person name="Mendonca D."/>
            <person name="Nobrega F."/>
            <person name="Rodrigues L."/>
            <person name="Saibo N.J.M."/>
            <person name="Varela M.C."/>
            <person name="Egas C."/>
            <person name="Matos J."/>
            <person name="Miguel C.M."/>
            <person name="Oliveira M.M."/>
            <person name="Ricardo C.P."/>
            <person name="Goncalves S."/>
        </authorList>
    </citation>
    <scope>NUCLEOTIDE SEQUENCE [LARGE SCALE GENOMIC DNA]</scope>
    <source>
        <strain evidence="10">cv. HL8</strain>
    </source>
</reference>
<evidence type="ECO:0000256" key="4">
    <source>
        <dbReference type="ARBA" id="ARBA00022525"/>
    </source>
</evidence>
<name>A0AAW0LB17_QUESU</name>
<keyword evidence="6 8" id="KW-0326">Glycosidase</keyword>
<dbReference type="PANTHER" id="PTHR31375">
    <property type="match status" value="1"/>
</dbReference>
<proteinExistence type="inferred from homology"/>
<dbReference type="InterPro" id="IPR012334">
    <property type="entry name" value="Pectin_lyas_fold"/>
</dbReference>
<gene>
    <name evidence="9" type="primary">PGLR_19</name>
    <name evidence="9" type="ORF">CFP56_005215</name>
</gene>
<dbReference type="Pfam" id="PF00295">
    <property type="entry name" value="Glyco_hydro_28"/>
    <property type="match status" value="1"/>
</dbReference>
<dbReference type="GO" id="GO:0071555">
    <property type="term" value="P:cell wall organization"/>
    <property type="evidence" value="ECO:0007669"/>
    <property type="project" value="UniProtKB-KW"/>
</dbReference>
<keyword evidence="10" id="KW-1185">Reference proteome</keyword>